<reference evidence="4 5" key="1">
    <citation type="submission" date="2010-12" db="EMBL/GenBank/DDBJ databases">
        <title>Complete sequence of Bacillus cellulosilyticus DSM 2522.</title>
        <authorList>
            <consortium name="US DOE Joint Genome Institute"/>
            <person name="Lucas S."/>
            <person name="Copeland A."/>
            <person name="Lapidus A."/>
            <person name="Cheng J.-F."/>
            <person name="Bruce D."/>
            <person name="Goodwin L."/>
            <person name="Pitluck S."/>
            <person name="Chertkov O."/>
            <person name="Detter J.C."/>
            <person name="Han C."/>
            <person name="Tapia R."/>
            <person name="Land M."/>
            <person name="Hauser L."/>
            <person name="Jeffries C."/>
            <person name="Kyrpides N."/>
            <person name="Ivanova N."/>
            <person name="Mikhailova N."/>
            <person name="Brumm P."/>
            <person name="Mead D."/>
            <person name="Woyke T."/>
        </authorList>
    </citation>
    <scope>NUCLEOTIDE SEQUENCE [LARGE SCALE GENOMIC DNA]</scope>
    <source>
        <strain evidence="5">ATCC 21833 / DSM 2522 / FERM P-1141 / JCM 9156 / N-4</strain>
    </source>
</reference>
<sequence length="227" mass="25325">MYAVDLKNVLKRFSNGSDMTVLFNNMNLHVSEGELVVITGGKQSGKSTLLRMIAAMTPPNKGSVTVFGENLLSIKQRTEWRLQNIGFITNEGCLIPYLTAKQNLLLGISPNDPKYVEVESRAVEILRHLGLSDEKMNESFEGLSSKEQIITTIGRIFMTNPKLILADDPTNELSDNDGQEVLNQLMRYAKKHCSTIIIASNDPCIMESADRVFELENCQLQEKDTAV</sequence>
<feature type="domain" description="ABC transporter" evidence="3">
    <location>
        <begin position="4"/>
        <end position="227"/>
    </location>
</feature>
<dbReference type="InterPro" id="IPR015854">
    <property type="entry name" value="ABC_transpr_LolD-like"/>
</dbReference>
<dbReference type="GO" id="GO:0022857">
    <property type="term" value="F:transmembrane transporter activity"/>
    <property type="evidence" value="ECO:0007669"/>
    <property type="project" value="TreeGrafter"/>
</dbReference>
<dbReference type="InterPro" id="IPR027417">
    <property type="entry name" value="P-loop_NTPase"/>
</dbReference>
<dbReference type="GO" id="GO:0016887">
    <property type="term" value="F:ATP hydrolysis activity"/>
    <property type="evidence" value="ECO:0007669"/>
    <property type="project" value="InterPro"/>
</dbReference>
<evidence type="ECO:0000313" key="5">
    <source>
        <dbReference type="Proteomes" id="UP000001401"/>
    </source>
</evidence>
<dbReference type="SMART" id="SM00382">
    <property type="entry name" value="AAA"/>
    <property type="match status" value="1"/>
</dbReference>
<dbReference type="KEGG" id="bco:Bcell_2686"/>
<dbReference type="Pfam" id="PF00005">
    <property type="entry name" value="ABC_tran"/>
    <property type="match status" value="1"/>
</dbReference>
<evidence type="ECO:0000256" key="2">
    <source>
        <dbReference type="ARBA" id="ARBA00022840"/>
    </source>
</evidence>
<dbReference type="eggNOG" id="COG1136">
    <property type="taxonomic scope" value="Bacteria"/>
</dbReference>
<organism evidence="4 5">
    <name type="scientific">Evansella cellulosilytica (strain ATCC 21833 / DSM 2522 / FERM P-1141 / JCM 9156 / N-4)</name>
    <name type="common">Bacillus cellulosilyticus</name>
    <dbReference type="NCBI Taxonomy" id="649639"/>
    <lineage>
        <taxon>Bacteria</taxon>
        <taxon>Bacillati</taxon>
        <taxon>Bacillota</taxon>
        <taxon>Bacilli</taxon>
        <taxon>Bacillales</taxon>
        <taxon>Bacillaceae</taxon>
        <taxon>Evansella</taxon>
    </lineage>
</organism>
<keyword evidence="5" id="KW-1185">Reference proteome</keyword>
<keyword evidence="2" id="KW-0067">ATP-binding</keyword>
<name>E6TUQ1_EVAC2</name>
<gene>
    <name evidence="4" type="ordered locus">Bcell_2686</name>
</gene>
<dbReference type="PANTHER" id="PTHR24220">
    <property type="entry name" value="IMPORT ATP-BINDING PROTEIN"/>
    <property type="match status" value="1"/>
</dbReference>
<keyword evidence="1" id="KW-0547">Nucleotide-binding</keyword>
<dbReference type="InterPro" id="IPR003593">
    <property type="entry name" value="AAA+_ATPase"/>
</dbReference>
<evidence type="ECO:0000259" key="3">
    <source>
        <dbReference type="PROSITE" id="PS50893"/>
    </source>
</evidence>
<proteinExistence type="predicted"/>
<dbReference type="STRING" id="649639.Bcell_2686"/>
<dbReference type="InterPro" id="IPR003439">
    <property type="entry name" value="ABC_transporter-like_ATP-bd"/>
</dbReference>
<dbReference type="GO" id="GO:0005886">
    <property type="term" value="C:plasma membrane"/>
    <property type="evidence" value="ECO:0007669"/>
    <property type="project" value="TreeGrafter"/>
</dbReference>
<dbReference type="RefSeq" id="WP_013489274.1">
    <property type="nucleotide sequence ID" value="NC_014829.1"/>
</dbReference>
<dbReference type="GO" id="GO:0005524">
    <property type="term" value="F:ATP binding"/>
    <property type="evidence" value="ECO:0007669"/>
    <property type="project" value="UniProtKB-KW"/>
</dbReference>
<dbReference type="OrthoDB" id="2850341at2"/>
<dbReference type="SUPFAM" id="SSF52540">
    <property type="entry name" value="P-loop containing nucleoside triphosphate hydrolases"/>
    <property type="match status" value="1"/>
</dbReference>
<protein>
    <submittedName>
        <fullName evidence="4">ABC transporter related protein</fullName>
    </submittedName>
</protein>
<evidence type="ECO:0000313" key="4">
    <source>
        <dbReference type="EMBL" id="ADU30941.1"/>
    </source>
</evidence>
<dbReference type="AlphaFoldDB" id="E6TUQ1"/>
<accession>E6TUQ1</accession>
<evidence type="ECO:0000256" key="1">
    <source>
        <dbReference type="ARBA" id="ARBA00022741"/>
    </source>
</evidence>
<dbReference type="EMBL" id="CP002394">
    <property type="protein sequence ID" value="ADU30941.1"/>
    <property type="molecule type" value="Genomic_DNA"/>
</dbReference>
<dbReference type="HOGENOM" id="CLU_000604_1_22_9"/>
<dbReference type="Proteomes" id="UP000001401">
    <property type="component" value="Chromosome"/>
</dbReference>
<dbReference type="PROSITE" id="PS50893">
    <property type="entry name" value="ABC_TRANSPORTER_2"/>
    <property type="match status" value="1"/>
</dbReference>
<dbReference type="Gene3D" id="3.40.50.300">
    <property type="entry name" value="P-loop containing nucleotide triphosphate hydrolases"/>
    <property type="match status" value="1"/>
</dbReference>